<dbReference type="FunFam" id="3.20.20.360:FF:000001">
    <property type="entry name" value="Malate synthase"/>
    <property type="match status" value="1"/>
</dbReference>
<dbReference type="EMBL" id="AP027080">
    <property type="protein sequence ID" value="BDU73288.1"/>
    <property type="molecule type" value="Genomic_DNA"/>
</dbReference>
<dbReference type="InterPro" id="IPR048355">
    <property type="entry name" value="MS_C"/>
</dbReference>
<dbReference type="GO" id="GO:0004474">
    <property type="term" value="F:malate synthase activity"/>
    <property type="evidence" value="ECO:0007669"/>
    <property type="project" value="UniProtKB-EC"/>
</dbReference>
<dbReference type="InterPro" id="IPR011076">
    <property type="entry name" value="Malate_synth_sf"/>
</dbReference>
<dbReference type="Gene3D" id="3.20.20.360">
    <property type="entry name" value="Malate synthase, domain 3"/>
    <property type="match status" value="1"/>
</dbReference>
<evidence type="ECO:0000259" key="9">
    <source>
        <dbReference type="Pfam" id="PF20656"/>
    </source>
</evidence>
<dbReference type="Pfam" id="PF20656">
    <property type="entry name" value="MS_N"/>
    <property type="match status" value="1"/>
</dbReference>
<feature type="active site" description="Proton donor" evidence="7">
    <location>
        <position position="443"/>
    </location>
</feature>
<dbReference type="GO" id="GO:0005737">
    <property type="term" value="C:cytoplasm"/>
    <property type="evidence" value="ECO:0007669"/>
    <property type="project" value="TreeGrafter"/>
</dbReference>
<reference evidence="12" key="1">
    <citation type="journal article" date="2023" name="Int. J. Syst. Evol. Microbiol.">
        <title>Mesoterricola silvestris gen. nov., sp. nov., Mesoterricola sediminis sp. nov., Geothrix oryzae sp. nov., Geothrix edaphica sp. nov., Geothrix rubra sp. nov., and Geothrix limicola sp. nov., six novel members of Acidobacteriota isolated from soils.</title>
        <authorList>
            <person name="Itoh H."/>
            <person name="Sugisawa Y."/>
            <person name="Mise K."/>
            <person name="Xu Z."/>
            <person name="Kuniyasu M."/>
            <person name="Ushijima N."/>
            <person name="Kawano K."/>
            <person name="Kobayashi E."/>
            <person name="Shiratori Y."/>
            <person name="Masuda Y."/>
            <person name="Senoo K."/>
        </authorList>
    </citation>
    <scope>NUCLEOTIDE SEQUENCE [LARGE SCALE GENOMIC DNA]</scope>
    <source>
        <strain evidence="12">W79</strain>
    </source>
</reference>
<feature type="domain" description="Malate synthase C-terminal" evidence="10">
    <location>
        <begin position="409"/>
        <end position="527"/>
    </location>
</feature>
<dbReference type="CDD" id="cd00727">
    <property type="entry name" value="malate_synt_A"/>
    <property type="match status" value="1"/>
</dbReference>
<comment type="similarity">
    <text evidence="1">Belongs to the malate synthase family.</text>
</comment>
<evidence type="ECO:0000256" key="3">
    <source>
        <dbReference type="ARBA" id="ARBA00022435"/>
    </source>
</evidence>
<dbReference type="PANTHER" id="PTHR42902">
    <property type="entry name" value="MALATE SYNTHASE"/>
    <property type="match status" value="1"/>
</dbReference>
<proteinExistence type="inferred from homology"/>
<keyword evidence="3" id="KW-0329">Glyoxylate bypass</keyword>
<dbReference type="RefSeq" id="WP_316411939.1">
    <property type="nucleotide sequence ID" value="NZ_AP027080.1"/>
</dbReference>
<evidence type="ECO:0000256" key="2">
    <source>
        <dbReference type="ARBA" id="ARBA00012636"/>
    </source>
</evidence>
<comment type="catalytic activity">
    <reaction evidence="6">
        <text>glyoxylate + acetyl-CoA + H2O = (S)-malate + CoA + H(+)</text>
        <dbReference type="Rhea" id="RHEA:18181"/>
        <dbReference type="ChEBI" id="CHEBI:15377"/>
        <dbReference type="ChEBI" id="CHEBI:15378"/>
        <dbReference type="ChEBI" id="CHEBI:15589"/>
        <dbReference type="ChEBI" id="CHEBI:36655"/>
        <dbReference type="ChEBI" id="CHEBI:57287"/>
        <dbReference type="ChEBI" id="CHEBI:57288"/>
        <dbReference type="EC" id="2.3.3.9"/>
    </reaction>
</comment>
<dbReference type="InterPro" id="IPR046363">
    <property type="entry name" value="MS_N_TIM-barrel_dom"/>
</dbReference>
<dbReference type="InterPro" id="IPR006252">
    <property type="entry name" value="Malate_synthA"/>
</dbReference>
<feature type="active site" description="Proton acceptor" evidence="7">
    <location>
        <position position="165"/>
    </location>
</feature>
<dbReference type="KEGG" id="msil:METEAL_24620"/>
<evidence type="ECO:0000256" key="7">
    <source>
        <dbReference type="PIRSR" id="PIRSR001363-1"/>
    </source>
</evidence>
<evidence type="ECO:0000256" key="1">
    <source>
        <dbReference type="ARBA" id="ARBA00006394"/>
    </source>
</evidence>
<evidence type="ECO:0000259" key="10">
    <source>
        <dbReference type="Pfam" id="PF20659"/>
    </source>
</evidence>
<evidence type="ECO:0000256" key="5">
    <source>
        <dbReference type="ARBA" id="ARBA00022679"/>
    </source>
</evidence>
<dbReference type="FunFam" id="1.20.1220.12:FF:000001">
    <property type="entry name" value="Malate synthase"/>
    <property type="match status" value="1"/>
</dbReference>
<dbReference type="SUPFAM" id="SSF51645">
    <property type="entry name" value="Malate synthase G"/>
    <property type="match status" value="1"/>
</dbReference>
<feature type="domain" description="Malate synthase TIM barrel" evidence="8">
    <location>
        <begin position="162"/>
        <end position="402"/>
    </location>
</feature>
<name>A0AA48GZL0_9BACT</name>
<dbReference type="GO" id="GO:0006097">
    <property type="term" value="P:glyoxylate cycle"/>
    <property type="evidence" value="ECO:0007669"/>
    <property type="project" value="UniProtKB-KW"/>
</dbReference>
<feature type="domain" description="Malate synthase N-terminal" evidence="9">
    <location>
        <begin position="21"/>
        <end position="69"/>
    </location>
</feature>
<keyword evidence="5" id="KW-0808">Transferase</keyword>
<dbReference type="PANTHER" id="PTHR42902:SF1">
    <property type="entry name" value="MALATE SYNTHASE 1-RELATED"/>
    <property type="match status" value="1"/>
</dbReference>
<dbReference type="Gene3D" id="1.20.1220.12">
    <property type="entry name" value="Malate synthase, domain III"/>
    <property type="match status" value="1"/>
</dbReference>
<dbReference type="Proteomes" id="UP001238179">
    <property type="component" value="Chromosome"/>
</dbReference>
<dbReference type="GO" id="GO:0006099">
    <property type="term" value="P:tricarboxylic acid cycle"/>
    <property type="evidence" value="ECO:0007669"/>
    <property type="project" value="UniProtKB-KW"/>
</dbReference>
<evidence type="ECO:0000313" key="11">
    <source>
        <dbReference type="EMBL" id="BDU73288.1"/>
    </source>
</evidence>
<gene>
    <name evidence="11" type="primary">aceB</name>
    <name evidence="11" type="ORF">METEAL_24620</name>
</gene>
<dbReference type="AlphaFoldDB" id="A0AA48GZL0"/>
<dbReference type="EC" id="2.3.3.9" evidence="2"/>
<accession>A0AA48GZL0</accession>
<keyword evidence="4" id="KW-0816">Tricarboxylic acid cycle</keyword>
<dbReference type="NCBIfam" id="TIGR01344">
    <property type="entry name" value="malate_syn_A"/>
    <property type="match status" value="1"/>
</dbReference>
<evidence type="ECO:0000256" key="6">
    <source>
        <dbReference type="ARBA" id="ARBA00047918"/>
    </source>
</evidence>
<protein>
    <recommendedName>
        <fullName evidence="2">malate synthase</fullName>
        <ecNumber evidence="2">2.3.3.9</ecNumber>
    </recommendedName>
</protein>
<sequence>MTTKLLSGIARSGYPYHADPGILSEGALAFLKDLTRSFRPALEALLVERTERQARHDAGEAPGFLPSTREIRHSQWQVAPLPPLLLDRRVEITGPPERKMLINALNSGARVYMADFEDSLAPSLENLVEGQRNLVEAVRGTLRHVDPPTGRVYALEAHVAALMVRPRGLHLPERHLEVDGQPIPACLFDAGLFLYHNAAEILARGGVPCLYLPKLEHHLEARWWNQVLEAVEANLGLAPDSVRTTLLIETLPAAFQMDEILFEHRGRAAGLNLGRWDYIFSFIKTRRMDPGAILPDRGRVDMDQPFLRAYARLLVRTCHRRGCLALGGMSAFVPARGDAEGTARAFAQVRADKLREVADGCDGTWVAHPALVPVAQAPFDEHMAGPNQLDRVPDPVDAEELLAVPRGPRTEKALRHNLKVGIRYLESWLRGQGCVALYGLMEDAATAEICRMQVWQWIRHGAEVEHLGQLDRPLFHAFVEDALFQIRAEIGEADFAEGRFLEASDLFETLILARVPPPFLTLPAYDLLLEPVPSEVNP</sequence>
<dbReference type="InterPro" id="IPR044856">
    <property type="entry name" value="Malate_synth_C_sf"/>
</dbReference>
<organism evidence="11 12">
    <name type="scientific">Mesoterricola silvestris</name>
    <dbReference type="NCBI Taxonomy" id="2927979"/>
    <lineage>
        <taxon>Bacteria</taxon>
        <taxon>Pseudomonadati</taxon>
        <taxon>Acidobacteriota</taxon>
        <taxon>Holophagae</taxon>
        <taxon>Holophagales</taxon>
        <taxon>Holophagaceae</taxon>
        <taxon>Mesoterricola</taxon>
    </lineage>
</organism>
<dbReference type="Pfam" id="PF20659">
    <property type="entry name" value="MS_C"/>
    <property type="match status" value="1"/>
</dbReference>
<dbReference type="InterPro" id="IPR001465">
    <property type="entry name" value="Malate_synthase_TIM"/>
</dbReference>
<evidence type="ECO:0000256" key="4">
    <source>
        <dbReference type="ARBA" id="ARBA00022532"/>
    </source>
</evidence>
<dbReference type="InterPro" id="IPR048356">
    <property type="entry name" value="MS_N"/>
</dbReference>
<dbReference type="Pfam" id="PF01274">
    <property type="entry name" value="MS_TIM-barrel"/>
    <property type="match status" value="1"/>
</dbReference>
<keyword evidence="12" id="KW-1185">Reference proteome</keyword>
<evidence type="ECO:0000259" key="8">
    <source>
        <dbReference type="Pfam" id="PF01274"/>
    </source>
</evidence>
<dbReference type="PIRSF" id="PIRSF001363">
    <property type="entry name" value="Malate_synth"/>
    <property type="match status" value="1"/>
</dbReference>
<evidence type="ECO:0000313" key="12">
    <source>
        <dbReference type="Proteomes" id="UP001238179"/>
    </source>
</evidence>